<dbReference type="EMBL" id="JTDY01001104">
    <property type="protein sequence ID" value="KOB74875.1"/>
    <property type="molecule type" value="Genomic_DNA"/>
</dbReference>
<dbReference type="CDD" id="cd19598">
    <property type="entry name" value="serpin77Ba-like_insects"/>
    <property type="match status" value="1"/>
</dbReference>
<keyword evidence="7" id="KW-1185">Reference proteome</keyword>
<feature type="non-terminal residue" evidence="6">
    <location>
        <position position="644"/>
    </location>
</feature>
<dbReference type="GO" id="GO:0005615">
    <property type="term" value="C:extracellular space"/>
    <property type="evidence" value="ECO:0007669"/>
    <property type="project" value="InterPro"/>
</dbReference>
<feature type="non-terminal residue" evidence="6">
    <location>
        <position position="1"/>
    </location>
</feature>
<name>A0A0L7LHI6_OPEBR</name>
<evidence type="ECO:0000259" key="5">
    <source>
        <dbReference type="SMART" id="SM00093"/>
    </source>
</evidence>
<dbReference type="PROSITE" id="PS00284">
    <property type="entry name" value="SERPIN"/>
    <property type="match status" value="1"/>
</dbReference>
<dbReference type="Gene3D" id="6.20.40.10">
    <property type="match status" value="1"/>
</dbReference>
<reference evidence="6 7" key="1">
    <citation type="journal article" date="2015" name="Genome Biol. Evol.">
        <title>The genome of winter moth (Operophtera brumata) provides a genomic perspective on sexual dimorphism and phenology.</title>
        <authorList>
            <person name="Derks M.F."/>
            <person name="Smit S."/>
            <person name="Salis L."/>
            <person name="Schijlen E."/>
            <person name="Bossers A."/>
            <person name="Mateman C."/>
            <person name="Pijl A.S."/>
            <person name="de Ridder D."/>
            <person name="Groenen M.A."/>
            <person name="Visser M.E."/>
            <person name="Megens H.J."/>
        </authorList>
    </citation>
    <scope>NUCLEOTIDE SEQUENCE [LARGE SCALE GENOMIC DNA]</scope>
    <source>
        <strain evidence="6">WM2013NL</strain>
        <tissue evidence="6">Head and thorax</tissue>
    </source>
</reference>
<dbReference type="InterPro" id="IPR036186">
    <property type="entry name" value="Serpin_sf"/>
</dbReference>
<dbReference type="Gene3D" id="3.30.497.10">
    <property type="entry name" value="Antithrombin, subunit I, domain 2"/>
    <property type="match status" value="1"/>
</dbReference>
<feature type="domain" description="Serpin" evidence="5">
    <location>
        <begin position="29"/>
        <end position="393"/>
    </location>
</feature>
<sequence>MLSTGIFLFLVGSCFCATDFAERPRNFSIELLYHTQAETGGHVVISPFGIWTLMTGVALGATGNSYRQLASAFILPSNENYLIKGFTDLTSHVLESRETSGVSLTSMNFLFLANDFQVNSQFRNLVQNDFQASIKVLNFDDPNSADDANSFIEKSGAKVSNVLHSEDFQQSRMILTNVISFKGLWSSPFNKTDTQREPFYNENKEVIGSVNMMFQKGQFPFANMKNLKAYVVELPYGTGGKYSMLFVLPYANVKIADMYRNFATVTLKDIFDKLEANENTYGLNDVDVKIPRFHISTNVVLNKPLNKMGVNDIFQPDLATFHKVTQQNIFVSAIVHKADIEVTESGTIASAASTATFSDRISAPSFYCNRPFVYFVMEKTTTTVIFGGIYSEPTIANSYIEKSGGRVSNVLRSDDFQESRMILTNVISFKGLWALPFNTTDTQLEPFYNEDKVVIGNVNMMFQKGQFPFANMKNLKAFVVELPYGTGGKYSMLFVLPYANVKIADMYRNFATVTLKDIFDKLEANENTYGLDDVDVKIPRFHISTNVVLNKPLNKMGVYDIFQPDLASFHGVTQQNIFVSAIVHKADIEITESGTIASAVSTATFSDRISAPSFYCNRPFAYFVMEKTTTTVIFSGIYSQPTVY</sequence>
<keyword evidence="4" id="KW-0732">Signal</keyword>
<evidence type="ECO:0000256" key="1">
    <source>
        <dbReference type="ARBA" id="ARBA00022690"/>
    </source>
</evidence>
<dbReference type="PANTHER" id="PTHR11461">
    <property type="entry name" value="SERINE PROTEASE INHIBITOR, SERPIN"/>
    <property type="match status" value="1"/>
</dbReference>
<dbReference type="STRING" id="104452.A0A0L7LHI6"/>
<dbReference type="SMART" id="SM00093">
    <property type="entry name" value="SERPIN"/>
    <property type="match status" value="2"/>
</dbReference>
<comment type="similarity">
    <text evidence="3">Belongs to the serpin family.</text>
</comment>
<comment type="caution">
    <text evidence="6">The sequence shown here is derived from an EMBL/GenBank/DDBJ whole genome shotgun (WGS) entry which is preliminary data.</text>
</comment>
<evidence type="ECO:0000313" key="6">
    <source>
        <dbReference type="EMBL" id="KOB74875.1"/>
    </source>
</evidence>
<dbReference type="InterPro" id="IPR000215">
    <property type="entry name" value="Serpin_fam"/>
</dbReference>
<evidence type="ECO:0000313" key="7">
    <source>
        <dbReference type="Proteomes" id="UP000037510"/>
    </source>
</evidence>
<dbReference type="InterPro" id="IPR023795">
    <property type="entry name" value="Serpin_CS"/>
</dbReference>
<feature type="domain" description="Serpin" evidence="5">
    <location>
        <begin position="394"/>
        <end position="641"/>
    </location>
</feature>
<dbReference type="InterPro" id="IPR023796">
    <property type="entry name" value="Serpin_dom"/>
</dbReference>
<dbReference type="SUPFAM" id="SSF56574">
    <property type="entry name" value="Serpins"/>
    <property type="match status" value="2"/>
</dbReference>
<dbReference type="InterPro" id="IPR042185">
    <property type="entry name" value="Serpin_sf_2"/>
</dbReference>
<proteinExistence type="inferred from homology"/>
<dbReference type="Proteomes" id="UP000037510">
    <property type="component" value="Unassembled WGS sequence"/>
</dbReference>
<accession>A0A0L7LHI6</accession>
<dbReference type="Gene3D" id="2.30.39.10">
    <property type="entry name" value="Alpha-1-antitrypsin, domain 1"/>
    <property type="match status" value="2"/>
</dbReference>
<gene>
    <name evidence="6" type="ORF">OBRU01_08387</name>
</gene>
<evidence type="ECO:0000256" key="3">
    <source>
        <dbReference type="RuleBase" id="RU000411"/>
    </source>
</evidence>
<keyword evidence="2" id="KW-0722">Serine protease inhibitor</keyword>
<feature type="chain" id="PRO_5005573283" evidence="4">
    <location>
        <begin position="17"/>
        <end position="644"/>
    </location>
</feature>
<dbReference type="PANTHER" id="PTHR11461:SF367">
    <property type="entry name" value="GH21475P-RELATED"/>
    <property type="match status" value="1"/>
</dbReference>
<keyword evidence="1" id="KW-0646">Protease inhibitor</keyword>
<dbReference type="AlphaFoldDB" id="A0A0L7LHI6"/>
<evidence type="ECO:0000256" key="2">
    <source>
        <dbReference type="ARBA" id="ARBA00022900"/>
    </source>
</evidence>
<feature type="signal peptide" evidence="4">
    <location>
        <begin position="1"/>
        <end position="16"/>
    </location>
</feature>
<organism evidence="6 7">
    <name type="scientific">Operophtera brumata</name>
    <name type="common">Winter moth</name>
    <name type="synonym">Phalaena brumata</name>
    <dbReference type="NCBI Taxonomy" id="104452"/>
    <lineage>
        <taxon>Eukaryota</taxon>
        <taxon>Metazoa</taxon>
        <taxon>Ecdysozoa</taxon>
        <taxon>Arthropoda</taxon>
        <taxon>Hexapoda</taxon>
        <taxon>Insecta</taxon>
        <taxon>Pterygota</taxon>
        <taxon>Neoptera</taxon>
        <taxon>Endopterygota</taxon>
        <taxon>Lepidoptera</taxon>
        <taxon>Glossata</taxon>
        <taxon>Ditrysia</taxon>
        <taxon>Geometroidea</taxon>
        <taxon>Geometridae</taxon>
        <taxon>Larentiinae</taxon>
        <taxon>Operophtera</taxon>
    </lineage>
</organism>
<dbReference type="Pfam" id="PF00079">
    <property type="entry name" value="Serpin"/>
    <property type="match status" value="2"/>
</dbReference>
<protein>
    <submittedName>
        <fullName evidence="6">Serpin-5</fullName>
    </submittedName>
</protein>
<evidence type="ECO:0000256" key="4">
    <source>
        <dbReference type="SAM" id="SignalP"/>
    </source>
</evidence>
<dbReference type="InterPro" id="IPR042178">
    <property type="entry name" value="Serpin_sf_1"/>
</dbReference>
<dbReference type="GO" id="GO:0004867">
    <property type="term" value="F:serine-type endopeptidase inhibitor activity"/>
    <property type="evidence" value="ECO:0007669"/>
    <property type="project" value="UniProtKB-KW"/>
</dbReference>